<dbReference type="PANTHER" id="PTHR11533">
    <property type="entry name" value="PROTEASE M1 ZINC METALLOPROTEASE"/>
    <property type="match status" value="1"/>
</dbReference>
<evidence type="ECO:0000256" key="12">
    <source>
        <dbReference type="RuleBase" id="RU364040"/>
    </source>
</evidence>
<feature type="active site" description="Proton acceptor" evidence="9">
    <location>
        <position position="344"/>
    </location>
</feature>
<dbReference type="GO" id="GO:0043171">
    <property type="term" value="P:peptide catabolic process"/>
    <property type="evidence" value="ECO:0007669"/>
    <property type="project" value="TreeGrafter"/>
</dbReference>
<dbReference type="Pfam" id="PF01433">
    <property type="entry name" value="Peptidase_M1"/>
    <property type="match status" value="1"/>
</dbReference>
<dbReference type="Pfam" id="PF17900">
    <property type="entry name" value="Peptidase_M1_N"/>
    <property type="match status" value="1"/>
</dbReference>
<gene>
    <name evidence="17" type="ORF">P0Y56_09620</name>
</gene>
<dbReference type="PRINTS" id="PR00756">
    <property type="entry name" value="ALADIPTASE"/>
</dbReference>
<dbReference type="CDD" id="cd09601">
    <property type="entry name" value="M1_APN-Q_like"/>
    <property type="match status" value="1"/>
</dbReference>
<evidence type="ECO:0000256" key="3">
    <source>
        <dbReference type="ARBA" id="ARBA00022438"/>
    </source>
</evidence>
<dbReference type="GO" id="GO:0005615">
    <property type="term" value="C:extracellular space"/>
    <property type="evidence" value="ECO:0007669"/>
    <property type="project" value="TreeGrafter"/>
</dbReference>
<dbReference type="SUPFAM" id="SSF63737">
    <property type="entry name" value="Leukotriene A4 hydrolase N-terminal domain"/>
    <property type="match status" value="1"/>
</dbReference>
<dbReference type="GO" id="GO:0016285">
    <property type="term" value="F:alanyl aminopeptidase activity"/>
    <property type="evidence" value="ECO:0007669"/>
    <property type="project" value="UniProtKB-EC"/>
</dbReference>
<dbReference type="PROSITE" id="PS51257">
    <property type="entry name" value="PROKAR_LIPOPROTEIN"/>
    <property type="match status" value="1"/>
</dbReference>
<dbReference type="InterPro" id="IPR034016">
    <property type="entry name" value="M1_APN-typ"/>
</dbReference>
<sequence>MRVFPSTLFAALLLAGCASVPQGTASTPAPTAQPLAASVTSDLPRIARPLHYAIDIVPDAQKLTFAGTSSVDLEVYEATDTLTLQALELDIASARLLGANGAGPARALSIRLDRESQTVKLGTGDRIAPGTYRIEFRYTGKINTQANGLFALDYPDKRTGQTVRALFSQFEAPDARRFAPMFDEPSYKATFDLSATVPAGQLALGNMPVAAEQALPGGLKKVTFRTTPKMSSYLLFFGAGEFERLSKPGPGGVELGIVSASGSGEQARYALDALPPLISYYTDYFGVPYPLPKLDNIAAPGESQFFGAMENWGAILSFEKGLLLDPKITSPSAQNYIYVAQAHEVAHQWFGDIVTMAWWNDLWLNEGFASWMETKATDHFNPGWYALLSRVGGREAAMGLDGYAATHPVVQPIRTAEEANSAFDSISYSKGEAVIAMLEAYAGEDVWRDGIRSYIAAHRYSNTTSDDLWNAVEQAGAKGITQIAHDFTLQPGVPLVRAEMHCSGGQTMLSLTQSEFSRDRAAEVAASPQRWRVPLLVETPGAKPQRQVLDGSASLTLPGCGAVVVNGGQLGYFRTLYTPEMIGQLVAALPTLSPIDQIGLVRDNYALAQAGYQNLAPALNLLAAVPQAANPVVAEGAVERWGALYDLASEADKPRLAALARSLWLPRLQQLGFDPKASESLVDTSLRGQLLATFGDMGEPSVVAEARRRFDRLAQDPHSLDGPLKTTWLAIIARNASAAEWDRLAAMAAGAPSAVERQAYYALLGKPVDKLLAQKALDLALTGQAGTSSARIIDAVSDENADLAYDFALANRAKVENLLDSGGGKAEFIAGLGSGSHDPAMIGKLEALLKAAPDAEKRPIEAKIAALRQKLASDPRMAEQAGAWLAAR</sequence>
<organism evidence="17 18">
    <name type="scientific">Candidatus Andeanibacterium colombiense</name>
    <dbReference type="NCBI Taxonomy" id="3121345"/>
    <lineage>
        <taxon>Bacteria</taxon>
        <taxon>Pseudomonadati</taxon>
        <taxon>Pseudomonadota</taxon>
        <taxon>Alphaproteobacteria</taxon>
        <taxon>Sphingomonadales</taxon>
        <taxon>Sphingomonadaceae</taxon>
        <taxon>Candidatus Andeanibacterium</taxon>
    </lineage>
</organism>
<dbReference type="Proteomes" id="UP001218362">
    <property type="component" value="Chromosome"/>
</dbReference>
<dbReference type="SUPFAM" id="SSF55486">
    <property type="entry name" value="Metalloproteases ('zincins'), catalytic domain"/>
    <property type="match status" value="1"/>
</dbReference>
<reference evidence="17" key="1">
    <citation type="submission" date="2023-03" db="EMBL/GenBank/DDBJ databases">
        <title>Andean soil-derived lignocellulolytic bacterial consortium as a source of novel taxa and putative plastic-active enzymes.</title>
        <authorList>
            <person name="Diaz-Garcia L."/>
            <person name="Chuvochina M."/>
            <person name="Feuerriegel G."/>
            <person name="Bunk B."/>
            <person name="Sproer C."/>
            <person name="Streit W.R."/>
            <person name="Rodriguez L.M."/>
            <person name="Overmann J."/>
            <person name="Jimenez D.J."/>
        </authorList>
    </citation>
    <scope>NUCLEOTIDE SEQUENCE</scope>
    <source>
        <strain evidence="17">MAG 26</strain>
    </source>
</reference>
<evidence type="ECO:0000256" key="11">
    <source>
        <dbReference type="PIRSR" id="PIRSR634016-4"/>
    </source>
</evidence>
<evidence type="ECO:0000313" key="18">
    <source>
        <dbReference type="Proteomes" id="UP001218362"/>
    </source>
</evidence>
<dbReference type="Gene3D" id="2.60.40.1730">
    <property type="entry name" value="tricorn interacting facor f3 domain"/>
    <property type="match status" value="1"/>
</dbReference>
<evidence type="ECO:0000256" key="4">
    <source>
        <dbReference type="ARBA" id="ARBA00022670"/>
    </source>
</evidence>
<dbReference type="PANTHER" id="PTHR11533:SF174">
    <property type="entry name" value="PUROMYCIN-SENSITIVE AMINOPEPTIDASE-RELATED"/>
    <property type="match status" value="1"/>
</dbReference>
<evidence type="ECO:0000256" key="6">
    <source>
        <dbReference type="ARBA" id="ARBA00022801"/>
    </source>
</evidence>
<dbReference type="KEGG" id="acob:P0Y56_09620"/>
<dbReference type="GO" id="GO:0008270">
    <property type="term" value="F:zinc ion binding"/>
    <property type="evidence" value="ECO:0007669"/>
    <property type="project" value="UniProtKB-UniRule"/>
</dbReference>
<comment type="similarity">
    <text evidence="2 12">Belongs to the peptidase M1 family.</text>
</comment>
<feature type="domain" description="ERAP1-like C-terminal" evidence="15">
    <location>
        <begin position="563"/>
        <end position="860"/>
    </location>
</feature>
<evidence type="ECO:0000256" key="8">
    <source>
        <dbReference type="ARBA" id="ARBA00023049"/>
    </source>
</evidence>
<dbReference type="AlphaFoldDB" id="A0AAJ6BLF2"/>
<dbReference type="InterPro" id="IPR050344">
    <property type="entry name" value="Peptidase_M1_aminopeptidases"/>
</dbReference>
<accession>A0AAJ6BLF2</accession>
<feature type="binding site" evidence="10">
    <location>
        <position position="343"/>
    </location>
    <ligand>
        <name>Zn(2+)</name>
        <dbReference type="ChEBI" id="CHEBI:29105"/>
        <note>catalytic</note>
    </ligand>
</feature>
<dbReference type="EC" id="3.4.11.-" evidence="12"/>
<dbReference type="InterPro" id="IPR014782">
    <property type="entry name" value="Peptidase_M1_dom"/>
</dbReference>
<evidence type="ECO:0000256" key="1">
    <source>
        <dbReference type="ARBA" id="ARBA00000098"/>
    </source>
</evidence>
<keyword evidence="5 10" id="KW-0479">Metal-binding</keyword>
<protein>
    <recommendedName>
        <fullName evidence="12">Aminopeptidase</fullName>
        <ecNumber evidence="12">3.4.11.-</ecNumber>
    </recommendedName>
</protein>
<evidence type="ECO:0000256" key="9">
    <source>
        <dbReference type="PIRSR" id="PIRSR634016-1"/>
    </source>
</evidence>
<dbReference type="InterPro" id="IPR027268">
    <property type="entry name" value="Peptidase_M4/M1_CTD_sf"/>
</dbReference>
<keyword evidence="4 12" id="KW-0645">Protease</keyword>
<dbReference type="GO" id="GO:0005737">
    <property type="term" value="C:cytoplasm"/>
    <property type="evidence" value="ECO:0007669"/>
    <property type="project" value="TreeGrafter"/>
</dbReference>
<dbReference type="GO" id="GO:0006508">
    <property type="term" value="P:proteolysis"/>
    <property type="evidence" value="ECO:0007669"/>
    <property type="project" value="UniProtKB-KW"/>
</dbReference>
<evidence type="ECO:0000259" key="15">
    <source>
        <dbReference type="Pfam" id="PF11838"/>
    </source>
</evidence>
<dbReference type="Gene3D" id="1.25.50.20">
    <property type="match status" value="1"/>
</dbReference>
<feature type="binding site" evidence="10">
    <location>
        <position position="366"/>
    </location>
    <ligand>
        <name>Zn(2+)</name>
        <dbReference type="ChEBI" id="CHEBI:29105"/>
        <note>catalytic</note>
    </ligand>
</feature>
<dbReference type="FunFam" id="1.10.390.10:FF:000006">
    <property type="entry name" value="Puromycin-sensitive aminopeptidase"/>
    <property type="match status" value="1"/>
</dbReference>
<keyword evidence="13" id="KW-0732">Signal</keyword>
<feature type="domain" description="Peptidase M1 membrane alanine aminopeptidase" evidence="14">
    <location>
        <begin position="269"/>
        <end position="486"/>
    </location>
</feature>
<evidence type="ECO:0000259" key="16">
    <source>
        <dbReference type="Pfam" id="PF17900"/>
    </source>
</evidence>
<feature type="site" description="Transition state stabilizer" evidence="11">
    <location>
        <position position="428"/>
    </location>
</feature>
<name>A0AAJ6BLF2_9SPHN</name>
<feature type="domain" description="Aminopeptidase N-like N-terminal" evidence="16">
    <location>
        <begin position="49"/>
        <end position="234"/>
    </location>
</feature>
<evidence type="ECO:0000256" key="7">
    <source>
        <dbReference type="ARBA" id="ARBA00022833"/>
    </source>
</evidence>
<proteinExistence type="inferred from homology"/>
<evidence type="ECO:0000259" key="14">
    <source>
        <dbReference type="Pfam" id="PF01433"/>
    </source>
</evidence>
<feature type="signal peptide" evidence="13">
    <location>
        <begin position="1"/>
        <end position="25"/>
    </location>
</feature>
<feature type="binding site" evidence="10">
    <location>
        <position position="347"/>
    </location>
    <ligand>
        <name>Zn(2+)</name>
        <dbReference type="ChEBI" id="CHEBI:29105"/>
        <note>catalytic</note>
    </ligand>
</feature>
<keyword evidence="7 10" id="KW-0862">Zinc</keyword>
<evidence type="ECO:0000313" key="17">
    <source>
        <dbReference type="EMBL" id="WEK45294.1"/>
    </source>
</evidence>
<evidence type="ECO:0000256" key="10">
    <source>
        <dbReference type="PIRSR" id="PIRSR634016-3"/>
    </source>
</evidence>
<dbReference type="InterPro" id="IPR045357">
    <property type="entry name" value="Aminopeptidase_N-like_N"/>
</dbReference>
<dbReference type="GO" id="GO:0070006">
    <property type="term" value="F:metalloaminopeptidase activity"/>
    <property type="evidence" value="ECO:0007669"/>
    <property type="project" value="TreeGrafter"/>
</dbReference>
<dbReference type="InterPro" id="IPR042097">
    <property type="entry name" value="Aminopeptidase_N-like_N_sf"/>
</dbReference>
<dbReference type="Gene3D" id="1.10.390.10">
    <property type="entry name" value="Neutral Protease Domain 2"/>
    <property type="match status" value="1"/>
</dbReference>
<evidence type="ECO:0000256" key="13">
    <source>
        <dbReference type="SAM" id="SignalP"/>
    </source>
</evidence>
<dbReference type="InterPro" id="IPR024571">
    <property type="entry name" value="ERAP1-like_C_dom"/>
</dbReference>
<evidence type="ECO:0000256" key="5">
    <source>
        <dbReference type="ARBA" id="ARBA00022723"/>
    </source>
</evidence>
<evidence type="ECO:0000256" key="2">
    <source>
        <dbReference type="ARBA" id="ARBA00010136"/>
    </source>
</evidence>
<comment type="cofactor">
    <cofactor evidence="10 12">
        <name>Zn(2+)</name>
        <dbReference type="ChEBI" id="CHEBI:29105"/>
    </cofactor>
    <text evidence="10 12">Binds 1 zinc ion per subunit.</text>
</comment>
<dbReference type="Pfam" id="PF11838">
    <property type="entry name" value="ERAP1_C"/>
    <property type="match status" value="1"/>
</dbReference>
<dbReference type="EMBL" id="CP119316">
    <property type="protein sequence ID" value="WEK45294.1"/>
    <property type="molecule type" value="Genomic_DNA"/>
</dbReference>
<keyword evidence="3 12" id="KW-0031">Aminopeptidase</keyword>
<keyword evidence="8 12" id="KW-0482">Metalloprotease</keyword>
<dbReference type="InterPro" id="IPR001930">
    <property type="entry name" value="Peptidase_M1"/>
</dbReference>
<dbReference type="GO" id="GO:0042277">
    <property type="term" value="F:peptide binding"/>
    <property type="evidence" value="ECO:0007669"/>
    <property type="project" value="TreeGrafter"/>
</dbReference>
<comment type="catalytic activity">
    <reaction evidence="1">
        <text>Release of an N-terminal amino acid, Xaa-|-Yaa- from a peptide, amide or arylamide. Xaa is preferably Ala, but may be most amino acids including Pro (slow action). When a terminal hydrophobic residue is followed by a prolyl residue, the two may be released as an intact Xaa-Pro dipeptide.</text>
        <dbReference type="EC" id="3.4.11.2"/>
    </reaction>
</comment>
<keyword evidence="6 12" id="KW-0378">Hydrolase</keyword>
<dbReference type="GO" id="GO:0016020">
    <property type="term" value="C:membrane"/>
    <property type="evidence" value="ECO:0007669"/>
    <property type="project" value="TreeGrafter"/>
</dbReference>
<feature type="chain" id="PRO_5042510613" description="Aminopeptidase" evidence="13">
    <location>
        <begin position="26"/>
        <end position="888"/>
    </location>
</feature>